<evidence type="ECO:0000313" key="2">
    <source>
        <dbReference type="WBParaSite" id="nRc.2.0.1.t37241-RA"/>
    </source>
</evidence>
<dbReference type="AlphaFoldDB" id="A0A915KGY1"/>
<dbReference type="Proteomes" id="UP000887565">
    <property type="component" value="Unplaced"/>
</dbReference>
<name>A0A915KGY1_ROMCU</name>
<organism evidence="1 2">
    <name type="scientific">Romanomermis culicivorax</name>
    <name type="common">Nematode worm</name>
    <dbReference type="NCBI Taxonomy" id="13658"/>
    <lineage>
        <taxon>Eukaryota</taxon>
        <taxon>Metazoa</taxon>
        <taxon>Ecdysozoa</taxon>
        <taxon>Nematoda</taxon>
        <taxon>Enoplea</taxon>
        <taxon>Dorylaimia</taxon>
        <taxon>Mermithida</taxon>
        <taxon>Mermithoidea</taxon>
        <taxon>Mermithidae</taxon>
        <taxon>Romanomermis</taxon>
    </lineage>
</organism>
<reference evidence="2" key="1">
    <citation type="submission" date="2022-11" db="UniProtKB">
        <authorList>
            <consortium name="WormBaseParasite"/>
        </authorList>
    </citation>
    <scope>IDENTIFICATION</scope>
</reference>
<keyword evidence="1" id="KW-1185">Reference proteome</keyword>
<evidence type="ECO:0000313" key="1">
    <source>
        <dbReference type="Proteomes" id="UP000887565"/>
    </source>
</evidence>
<dbReference type="WBParaSite" id="nRc.2.0.1.t37241-RA">
    <property type="protein sequence ID" value="nRc.2.0.1.t37241-RA"/>
    <property type="gene ID" value="nRc.2.0.1.g37241"/>
</dbReference>
<proteinExistence type="predicted"/>
<accession>A0A915KGY1</accession>
<protein>
    <submittedName>
        <fullName evidence="2">Uncharacterized protein</fullName>
    </submittedName>
</protein>
<sequence>MINQPTVMPITDQDQNLKRQILTMLPKNLNSMITALNQQHEKSVVSWLNKIGNLFHDKKT</sequence>